<dbReference type="FunFam" id="3.40.630.30:FF:000047">
    <property type="entry name" value="Acetyltransferase, GNAT family"/>
    <property type="match status" value="1"/>
</dbReference>
<gene>
    <name evidence="3" type="primary">ydaF_2</name>
    <name evidence="3" type="ORF">SAMEA3906487_03018</name>
</gene>
<evidence type="ECO:0000259" key="2">
    <source>
        <dbReference type="PROSITE" id="PS51186"/>
    </source>
</evidence>
<dbReference type="EC" id="2.3.1.-" evidence="3"/>
<keyword evidence="3" id="KW-0012">Acyltransferase</keyword>
<proteinExistence type="predicted"/>
<feature type="compositionally biased region" description="Pro residues" evidence="1">
    <location>
        <begin position="17"/>
        <end position="27"/>
    </location>
</feature>
<sequence length="234" mass="26549">MVMRNAFDQPIGDPLPDWQPRPRPPRSPIAGRLCRLEPMAPERHAQALFEAYRQAPDARAWTYLGVGPFETLAEYQAHCERMAASQDPLHFVVIDQASGRAVGTLALMRIDPANGVVEVGHVTFSPLLQGTALSTEAQFLLMRRVFDELGYRRYEWKCDSLNEPSRRAAGRLGFLFEGIFRQATVYKGRSRDTAWYSLLDGEWPAVKAAFERWLEPGNFDADGRQRERLITRAA</sequence>
<name>A0A157LZX6_9BORD</name>
<dbReference type="RefSeq" id="WP_063492168.1">
    <property type="nucleotide sequence ID" value="NZ_CP016340.1"/>
</dbReference>
<dbReference type="InterPro" id="IPR016181">
    <property type="entry name" value="Acyl_CoA_acyltransferase"/>
</dbReference>
<dbReference type="OrthoDB" id="5295305at2"/>
<dbReference type="STRING" id="123899.SAMEA3906487_03018"/>
<dbReference type="GeneID" id="56589734"/>
<dbReference type="KEGG" id="btrm:SAMEA390648703018"/>
<dbReference type="GO" id="GO:1990189">
    <property type="term" value="F:protein N-terminal-serine acetyltransferase activity"/>
    <property type="evidence" value="ECO:0007669"/>
    <property type="project" value="TreeGrafter"/>
</dbReference>
<dbReference type="GO" id="GO:0008999">
    <property type="term" value="F:protein-N-terminal-alanine acetyltransferase activity"/>
    <property type="evidence" value="ECO:0007669"/>
    <property type="project" value="TreeGrafter"/>
</dbReference>
<dbReference type="eggNOG" id="COG1670">
    <property type="taxonomic scope" value="Bacteria"/>
</dbReference>
<dbReference type="EMBL" id="LT546645">
    <property type="protein sequence ID" value="SAI72036.1"/>
    <property type="molecule type" value="Genomic_DNA"/>
</dbReference>
<reference evidence="3 4" key="1">
    <citation type="submission" date="2016-04" db="EMBL/GenBank/DDBJ databases">
        <authorList>
            <consortium name="Pathogen Informatics"/>
        </authorList>
    </citation>
    <scope>NUCLEOTIDE SEQUENCE [LARGE SCALE GENOMIC DNA]</scope>
    <source>
        <strain evidence="3 4">H044680328</strain>
    </source>
</reference>
<evidence type="ECO:0000256" key="1">
    <source>
        <dbReference type="SAM" id="MobiDB-lite"/>
    </source>
</evidence>
<feature type="region of interest" description="Disordered" evidence="1">
    <location>
        <begin position="1"/>
        <end position="28"/>
    </location>
</feature>
<feature type="domain" description="N-acetyltransferase" evidence="2">
    <location>
        <begin position="34"/>
        <end position="192"/>
    </location>
</feature>
<keyword evidence="3" id="KW-0808">Transferase</keyword>
<organism evidence="3 4">
    <name type="scientific">Bordetella trematum</name>
    <dbReference type="NCBI Taxonomy" id="123899"/>
    <lineage>
        <taxon>Bacteria</taxon>
        <taxon>Pseudomonadati</taxon>
        <taxon>Pseudomonadota</taxon>
        <taxon>Betaproteobacteria</taxon>
        <taxon>Burkholderiales</taxon>
        <taxon>Alcaligenaceae</taxon>
        <taxon>Bordetella</taxon>
    </lineage>
</organism>
<dbReference type="Gene3D" id="3.40.630.30">
    <property type="match status" value="1"/>
</dbReference>
<protein>
    <submittedName>
        <fullName evidence="3">Acetyltransferase</fullName>
        <ecNumber evidence="3">2.3.1.-</ecNumber>
    </submittedName>
</protein>
<dbReference type="PANTHER" id="PTHR43441">
    <property type="entry name" value="RIBOSOMAL-PROTEIN-SERINE ACETYLTRANSFERASE"/>
    <property type="match status" value="1"/>
</dbReference>
<dbReference type="PANTHER" id="PTHR43441:SF2">
    <property type="entry name" value="FAMILY ACETYLTRANSFERASE, PUTATIVE (AFU_ORTHOLOGUE AFUA_7G00850)-RELATED"/>
    <property type="match status" value="1"/>
</dbReference>
<evidence type="ECO:0000313" key="3">
    <source>
        <dbReference type="EMBL" id="SAI72036.1"/>
    </source>
</evidence>
<dbReference type="SUPFAM" id="SSF55729">
    <property type="entry name" value="Acyl-CoA N-acyltransferases (Nat)"/>
    <property type="match status" value="1"/>
</dbReference>
<dbReference type="InterPro" id="IPR051908">
    <property type="entry name" value="Ribosomal_N-acetyltransferase"/>
</dbReference>
<dbReference type="Proteomes" id="UP000076825">
    <property type="component" value="Chromosome 1"/>
</dbReference>
<evidence type="ECO:0000313" key="4">
    <source>
        <dbReference type="Proteomes" id="UP000076825"/>
    </source>
</evidence>
<dbReference type="AlphaFoldDB" id="A0A157LZX6"/>
<dbReference type="PATRIC" id="fig|123899.6.peg.3011"/>
<dbReference type="Pfam" id="PF13302">
    <property type="entry name" value="Acetyltransf_3"/>
    <property type="match status" value="1"/>
</dbReference>
<accession>A0A157LZX6</accession>
<dbReference type="InterPro" id="IPR000182">
    <property type="entry name" value="GNAT_dom"/>
</dbReference>
<keyword evidence="4" id="KW-1185">Reference proteome</keyword>
<dbReference type="PROSITE" id="PS51186">
    <property type="entry name" value="GNAT"/>
    <property type="match status" value="1"/>
</dbReference>